<keyword evidence="1" id="KW-0862">Zinc</keyword>
<comment type="caution">
    <text evidence="3">The sequence shown here is derived from an EMBL/GenBank/DDBJ whole genome shotgun (WGS) entry which is preliminary data.</text>
</comment>
<dbReference type="AlphaFoldDB" id="A0A821CTX6"/>
<dbReference type="InterPro" id="IPR013087">
    <property type="entry name" value="Znf_C2H2_type"/>
</dbReference>
<name>A0A821CTX6_9BILA</name>
<feature type="domain" description="C2H2-type" evidence="2">
    <location>
        <begin position="882"/>
        <end position="906"/>
    </location>
</feature>
<sequence length="906" mass="103405">MTFSSTYRQLVLFDCDDDGLSLFKDHKKYLSEIPPNCECCIFWNDFKFPVYKNLKQIFGKYSNISLCPSYDDQIDDSSGSNIFYFLRDLIFKFSFVLLVYRNYQSYKSVFKCFMERYGKKLELYAINKPFSQHLSRIVSQLKTKQRLYSYHENLKELSRNDQLKNKRDSFLSYSTGNYDSSPILCTIEENNFFKRLIKRKQKSIKYYDCNTRLCEPPRFCRIFTRDECNHDNDAYNEYKRDYDNYLSAMCEPVKHSKRVIRFHKIFLQLFLCLKELKHSVPSTQNLDGNLFDSNSVTAIHSFNPFEYQSLVTQRMVSGKVELPIGYQIQTEEESNKSLYYSQPEKCLSRSTHDNFVGANHAASSLSTATMKSNSFFCESTRMMHKTNHAENKTSSSTISYGCMSCAPLIASTFAQGLHFNGKQAEQHLSTNAELLPSSHYPKVITNDLVPTEDNMQDQEALLTCWECSMKFKSGRPRLTHFIECHFASLPSVIDLSSGIPLSQNSFMSEQLEEKTNYPTHFSESYNCRQCAKDLKSNQRLITHLIYKHAHLFLETQANPLGILQKERAKAHKQSNIVIDETAIIESPLTSSHSPKSFKLTYNCSPSMRSRYRVFIFSTIAQPPNLVISRNTAMQRVKKTQIHSTLTLKSPVVHTKFSEAFRATAPCMRHRNSKHKDAKLSAPVDDQRNEIQPKLKTSNNQTPTKTASFTCCYCSKTFKTDAAHTTHCSTKHRNPNLIMPVNQPGPVHMQINPIRAELNTSVGQASPNIASFTSHCSTNHRNPNIIMGVNQPGPVHMQMDPIRAELNTSVGQASPNIASFICRFCSKTFKTDAARATHCSAKHRNLNIIMGVNQPGPVHMQINPIRAGLNTSVGQASPNIASFICRFCSKTFKTDAARTSHCSTKHS</sequence>
<dbReference type="Proteomes" id="UP000663862">
    <property type="component" value="Unassembled WGS sequence"/>
</dbReference>
<evidence type="ECO:0000313" key="3">
    <source>
        <dbReference type="EMBL" id="CAF4610774.1"/>
    </source>
</evidence>
<accession>A0A821CTX6</accession>
<reference evidence="3" key="1">
    <citation type="submission" date="2021-02" db="EMBL/GenBank/DDBJ databases">
        <authorList>
            <person name="Nowell W R."/>
        </authorList>
    </citation>
    <scope>NUCLEOTIDE SEQUENCE</scope>
</reference>
<gene>
    <name evidence="3" type="ORF">TSG867_LOCUS28422</name>
</gene>
<proteinExistence type="predicted"/>
<dbReference type="EMBL" id="CAJOBQ010003569">
    <property type="protein sequence ID" value="CAF4610774.1"/>
    <property type="molecule type" value="Genomic_DNA"/>
</dbReference>
<keyword evidence="1" id="KW-0863">Zinc-finger</keyword>
<evidence type="ECO:0000259" key="2">
    <source>
        <dbReference type="PROSITE" id="PS50157"/>
    </source>
</evidence>
<dbReference type="SMART" id="SM00355">
    <property type="entry name" value="ZnF_C2H2"/>
    <property type="match status" value="5"/>
</dbReference>
<protein>
    <recommendedName>
        <fullName evidence="2">C2H2-type domain-containing protein</fullName>
    </recommendedName>
</protein>
<dbReference type="Gene3D" id="3.30.160.60">
    <property type="entry name" value="Classic Zinc Finger"/>
    <property type="match status" value="1"/>
</dbReference>
<keyword evidence="1" id="KW-0479">Metal-binding</keyword>
<evidence type="ECO:0000256" key="1">
    <source>
        <dbReference type="PROSITE-ProRule" id="PRU00042"/>
    </source>
</evidence>
<dbReference type="PROSITE" id="PS50157">
    <property type="entry name" value="ZINC_FINGER_C2H2_2"/>
    <property type="match status" value="1"/>
</dbReference>
<evidence type="ECO:0000313" key="4">
    <source>
        <dbReference type="Proteomes" id="UP000663862"/>
    </source>
</evidence>
<organism evidence="3 4">
    <name type="scientific">Rotaria socialis</name>
    <dbReference type="NCBI Taxonomy" id="392032"/>
    <lineage>
        <taxon>Eukaryota</taxon>
        <taxon>Metazoa</taxon>
        <taxon>Spiralia</taxon>
        <taxon>Gnathifera</taxon>
        <taxon>Rotifera</taxon>
        <taxon>Eurotatoria</taxon>
        <taxon>Bdelloidea</taxon>
        <taxon>Philodinida</taxon>
        <taxon>Philodinidae</taxon>
        <taxon>Rotaria</taxon>
    </lineage>
</organism>
<dbReference type="GO" id="GO:0008270">
    <property type="term" value="F:zinc ion binding"/>
    <property type="evidence" value="ECO:0007669"/>
    <property type="project" value="UniProtKB-KW"/>
</dbReference>
<dbReference type="PROSITE" id="PS00028">
    <property type="entry name" value="ZINC_FINGER_C2H2_1"/>
    <property type="match status" value="5"/>
</dbReference>